<sequence>MSDGSLFATDQVTTQARYQWHLWVADVLDLGTSVLVGWAALRALEQERAPLAMLLAMALAWLTASAVGGVTGRTFWRQVAGVTLVRGERTAGLLPGLARAFTTPLDLLLNVVLLRRPLDTLLGLHAAPVPAGVGARLKGVALQSPWLGVLAGAVWLLVTPTRAEMLQYLGRTLTGWHCCHGTREVTWQCRTSLDRAVRDARGGDAQAKTLVADCPVAEARLGE</sequence>
<keyword evidence="1" id="KW-0472">Membrane</keyword>
<protein>
    <recommendedName>
        <fullName evidence="4">RDD family protein</fullName>
    </recommendedName>
</protein>
<dbReference type="RefSeq" id="WP_239989204.1">
    <property type="nucleotide sequence ID" value="NZ_CP022203.1"/>
</dbReference>
<dbReference type="EMBL" id="CP022203">
    <property type="protein sequence ID" value="ATB51253.1"/>
    <property type="molecule type" value="Genomic_DNA"/>
</dbReference>
<reference evidence="2 3" key="1">
    <citation type="submission" date="2017-06" db="EMBL/GenBank/DDBJ databases">
        <title>Sequencing and comparative analysis of myxobacterial genomes.</title>
        <authorList>
            <person name="Rupp O."/>
            <person name="Goesmann A."/>
            <person name="Sogaard-Andersen L."/>
        </authorList>
    </citation>
    <scope>NUCLEOTIDE SEQUENCE [LARGE SCALE GENOMIC DNA]</scope>
    <source>
        <strain evidence="2 3">DSM 14697</strain>
    </source>
</reference>
<evidence type="ECO:0000313" key="3">
    <source>
        <dbReference type="Proteomes" id="UP000217343"/>
    </source>
</evidence>
<organism evidence="2 3">
    <name type="scientific">Corallococcus macrosporus DSM 14697</name>
    <dbReference type="NCBI Taxonomy" id="1189310"/>
    <lineage>
        <taxon>Bacteria</taxon>
        <taxon>Pseudomonadati</taxon>
        <taxon>Myxococcota</taxon>
        <taxon>Myxococcia</taxon>
        <taxon>Myxococcales</taxon>
        <taxon>Cystobacterineae</taxon>
        <taxon>Myxococcaceae</taxon>
        <taxon>Corallococcus</taxon>
    </lineage>
</organism>
<keyword evidence="3" id="KW-1185">Reference proteome</keyword>
<feature type="transmembrane region" description="Helical" evidence="1">
    <location>
        <begin position="53"/>
        <end position="76"/>
    </location>
</feature>
<name>A0A286NVQ8_9BACT</name>
<proteinExistence type="predicted"/>
<keyword evidence="1" id="KW-1133">Transmembrane helix</keyword>
<accession>A0A286NVQ8</accession>
<evidence type="ECO:0000256" key="1">
    <source>
        <dbReference type="SAM" id="Phobius"/>
    </source>
</evidence>
<dbReference type="AlphaFoldDB" id="A0A286NVQ8"/>
<dbReference type="Proteomes" id="UP000217343">
    <property type="component" value="Chromosome"/>
</dbReference>
<dbReference type="KEGG" id="mmas:MYMAC_006911"/>
<evidence type="ECO:0008006" key="4">
    <source>
        <dbReference type="Google" id="ProtNLM"/>
    </source>
</evidence>
<gene>
    <name evidence="2" type="ORF">MYMAC_006911</name>
</gene>
<feature type="transmembrane region" description="Helical" evidence="1">
    <location>
        <begin position="20"/>
        <end position="41"/>
    </location>
</feature>
<keyword evidence="1" id="KW-0812">Transmembrane</keyword>
<evidence type="ECO:0000313" key="2">
    <source>
        <dbReference type="EMBL" id="ATB51253.1"/>
    </source>
</evidence>